<name>A0A382QAH7_9ZZZZ</name>
<sequence>MGMGIPNKILTLLANEGDIIMPDTPVAGNEVDGSLI</sequence>
<organism evidence="1">
    <name type="scientific">marine metagenome</name>
    <dbReference type="NCBI Taxonomy" id="408172"/>
    <lineage>
        <taxon>unclassified sequences</taxon>
        <taxon>metagenomes</taxon>
        <taxon>ecological metagenomes</taxon>
    </lineage>
</organism>
<accession>A0A382QAH7</accession>
<evidence type="ECO:0000313" key="1">
    <source>
        <dbReference type="EMBL" id="SVC82564.1"/>
    </source>
</evidence>
<dbReference type="EMBL" id="UINC01113148">
    <property type="protein sequence ID" value="SVC82564.1"/>
    <property type="molecule type" value="Genomic_DNA"/>
</dbReference>
<reference evidence="1" key="1">
    <citation type="submission" date="2018-05" db="EMBL/GenBank/DDBJ databases">
        <authorList>
            <person name="Lanie J.A."/>
            <person name="Ng W.-L."/>
            <person name="Kazmierczak K.M."/>
            <person name="Andrzejewski T.M."/>
            <person name="Davidsen T.M."/>
            <person name="Wayne K.J."/>
            <person name="Tettelin H."/>
            <person name="Glass J.I."/>
            <person name="Rusch D."/>
            <person name="Podicherti R."/>
            <person name="Tsui H.-C.T."/>
            <person name="Winkler M.E."/>
        </authorList>
    </citation>
    <scope>NUCLEOTIDE SEQUENCE</scope>
</reference>
<dbReference type="AlphaFoldDB" id="A0A382QAH7"/>
<proteinExistence type="predicted"/>
<protein>
    <submittedName>
        <fullName evidence="1">Uncharacterized protein</fullName>
    </submittedName>
</protein>
<gene>
    <name evidence="1" type="ORF">METZ01_LOCUS335418</name>
</gene>